<dbReference type="InterPro" id="IPR010982">
    <property type="entry name" value="Lambda_DNA-bd_dom_sf"/>
</dbReference>
<evidence type="ECO:0000313" key="5">
    <source>
        <dbReference type="EMBL" id="MFD2662223.1"/>
    </source>
</evidence>
<sequence>MARKISIKTIASQLGISTYAVSRALSGKPGVSPATRSRVVELARSLGYQQHDSAPQAQEHSERSPSFVLICMNGANAGDPFYWQRLLNGMLDGCAKHGLQHVIITPDPQRLSAAKSPQEAIAPHIDWSRCGGIVIMGVFPQETMQLLTRTGKPYILVDHADPLLVCDKVNNDNAEAGMSIARHMLSLKCRRIAFLQDIARPASFLDRYAGARFTVDSAGLAGAELTEWPIDYASGDWPADAYAKLAAMTAAERPDAWIGANDDIAVRWMRKLQEQGFDIPADCRIAGIDNVEAAAIVTPPLTTVNLCKEELGLRAIEALHRRMERPGAPFEKIMLSTNLVVRSST</sequence>
<evidence type="ECO:0000259" key="4">
    <source>
        <dbReference type="PROSITE" id="PS50932"/>
    </source>
</evidence>
<name>A0ABW5R0T8_9BACL</name>
<dbReference type="InterPro" id="IPR000843">
    <property type="entry name" value="HTH_LacI"/>
</dbReference>
<dbReference type="SMART" id="SM00354">
    <property type="entry name" value="HTH_LACI"/>
    <property type="match status" value="1"/>
</dbReference>
<protein>
    <submittedName>
        <fullName evidence="5">LacI family DNA-binding transcriptional regulator</fullName>
    </submittedName>
</protein>
<dbReference type="PANTHER" id="PTHR30146:SF109">
    <property type="entry name" value="HTH-TYPE TRANSCRIPTIONAL REGULATOR GALS"/>
    <property type="match status" value="1"/>
</dbReference>
<organism evidence="5 6">
    <name type="scientific">Paenibacillus thailandensis</name>
    <dbReference type="NCBI Taxonomy" id="393250"/>
    <lineage>
        <taxon>Bacteria</taxon>
        <taxon>Bacillati</taxon>
        <taxon>Bacillota</taxon>
        <taxon>Bacilli</taxon>
        <taxon>Bacillales</taxon>
        <taxon>Paenibacillaceae</taxon>
        <taxon>Paenibacillus</taxon>
    </lineage>
</organism>
<dbReference type="InterPro" id="IPR028082">
    <property type="entry name" value="Peripla_BP_I"/>
</dbReference>
<dbReference type="PANTHER" id="PTHR30146">
    <property type="entry name" value="LACI-RELATED TRANSCRIPTIONAL REPRESSOR"/>
    <property type="match status" value="1"/>
</dbReference>
<evidence type="ECO:0000256" key="2">
    <source>
        <dbReference type="ARBA" id="ARBA00023125"/>
    </source>
</evidence>
<reference evidence="6" key="1">
    <citation type="journal article" date="2019" name="Int. J. Syst. Evol. Microbiol.">
        <title>The Global Catalogue of Microorganisms (GCM) 10K type strain sequencing project: providing services to taxonomists for standard genome sequencing and annotation.</title>
        <authorList>
            <consortium name="The Broad Institute Genomics Platform"/>
            <consortium name="The Broad Institute Genome Sequencing Center for Infectious Disease"/>
            <person name="Wu L."/>
            <person name="Ma J."/>
        </authorList>
    </citation>
    <scope>NUCLEOTIDE SEQUENCE [LARGE SCALE GENOMIC DNA]</scope>
    <source>
        <strain evidence="6">TISTR 1827</strain>
    </source>
</reference>
<dbReference type="EMBL" id="JBHUMY010000023">
    <property type="protein sequence ID" value="MFD2662223.1"/>
    <property type="molecule type" value="Genomic_DNA"/>
</dbReference>
<evidence type="ECO:0000256" key="1">
    <source>
        <dbReference type="ARBA" id="ARBA00023015"/>
    </source>
</evidence>
<dbReference type="SUPFAM" id="SSF53822">
    <property type="entry name" value="Periplasmic binding protein-like I"/>
    <property type="match status" value="1"/>
</dbReference>
<keyword evidence="2 5" id="KW-0238">DNA-binding</keyword>
<dbReference type="GO" id="GO:0003677">
    <property type="term" value="F:DNA binding"/>
    <property type="evidence" value="ECO:0007669"/>
    <property type="project" value="UniProtKB-KW"/>
</dbReference>
<dbReference type="InterPro" id="IPR046335">
    <property type="entry name" value="LacI/GalR-like_sensor"/>
</dbReference>
<dbReference type="RefSeq" id="WP_379276147.1">
    <property type="nucleotide sequence ID" value="NZ_JBHUGT010000023.1"/>
</dbReference>
<evidence type="ECO:0000256" key="3">
    <source>
        <dbReference type="ARBA" id="ARBA00023163"/>
    </source>
</evidence>
<dbReference type="Pfam" id="PF13377">
    <property type="entry name" value="Peripla_BP_3"/>
    <property type="match status" value="1"/>
</dbReference>
<accession>A0ABW5R0T8</accession>
<proteinExistence type="predicted"/>
<dbReference type="Gene3D" id="3.40.50.2300">
    <property type="match status" value="2"/>
</dbReference>
<dbReference type="SUPFAM" id="SSF47413">
    <property type="entry name" value="lambda repressor-like DNA-binding domains"/>
    <property type="match status" value="1"/>
</dbReference>
<dbReference type="Proteomes" id="UP001597493">
    <property type="component" value="Unassembled WGS sequence"/>
</dbReference>
<feature type="domain" description="HTH lacI-type" evidence="4">
    <location>
        <begin position="5"/>
        <end position="59"/>
    </location>
</feature>
<comment type="caution">
    <text evidence="5">The sequence shown here is derived from an EMBL/GenBank/DDBJ whole genome shotgun (WGS) entry which is preliminary data.</text>
</comment>
<keyword evidence="3" id="KW-0804">Transcription</keyword>
<dbReference type="Pfam" id="PF00356">
    <property type="entry name" value="LacI"/>
    <property type="match status" value="1"/>
</dbReference>
<evidence type="ECO:0000313" key="6">
    <source>
        <dbReference type="Proteomes" id="UP001597493"/>
    </source>
</evidence>
<dbReference type="CDD" id="cd01392">
    <property type="entry name" value="HTH_LacI"/>
    <property type="match status" value="1"/>
</dbReference>
<dbReference type="PROSITE" id="PS50932">
    <property type="entry name" value="HTH_LACI_2"/>
    <property type="match status" value="1"/>
</dbReference>
<keyword evidence="1" id="KW-0805">Transcription regulation</keyword>
<dbReference type="Gene3D" id="1.10.260.40">
    <property type="entry name" value="lambda repressor-like DNA-binding domains"/>
    <property type="match status" value="1"/>
</dbReference>
<gene>
    <name evidence="5" type="ORF">ACFSW5_18355</name>
</gene>
<keyword evidence="6" id="KW-1185">Reference proteome</keyword>